<evidence type="ECO:0000256" key="5">
    <source>
        <dbReference type="ARBA" id="ARBA00022844"/>
    </source>
</evidence>
<evidence type="ECO:0000256" key="2">
    <source>
        <dbReference type="ARBA" id="ARBA00009963"/>
    </source>
</evidence>
<dbReference type="InterPro" id="IPR037002">
    <property type="entry name" value="Microviridae_protein_F_sf"/>
</dbReference>
<evidence type="ECO:0000256" key="1">
    <source>
        <dbReference type="ARBA" id="ARBA00004328"/>
    </source>
</evidence>
<dbReference type="Pfam" id="PF02305">
    <property type="entry name" value="Phage_F"/>
    <property type="match status" value="1"/>
</dbReference>
<evidence type="ECO:0000256" key="4">
    <source>
        <dbReference type="ARBA" id="ARBA00022561"/>
    </source>
</evidence>
<keyword evidence="5" id="KW-0946">Virion</keyword>
<reference evidence="6" key="1">
    <citation type="submission" date="2018-12" db="EMBL/GenBank/DDBJ databases">
        <title>Singled stranded DNA viruses identified in blackflies (Austrosimulium ungulatum) sampled in New Zealand.</title>
        <authorList>
            <person name="Kraberger S."/>
            <person name="Fontenele R.S."/>
            <person name="Schmidlin K."/>
            <person name="Walters M."/>
            <person name="Varsani A."/>
        </authorList>
    </citation>
    <scope>NUCLEOTIDE SEQUENCE [LARGE SCALE GENOMIC DNA]</scope>
    <source>
        <strain evidence="6">166</strain>
    </source>
</reference>
<organism evidence="6">
    <name type="scientific">Blackfly microvirus SF02</name>
    <dbReference type="NCBI Taxonomy" id="2576452"/>
    <lineage>
        <taxon>Viruses</taxon>
        <taxon>Monodnaviria</taxon>
        <taxon>Sangervirae</taxon>
        <taxon>Phixviricota</taxon>
        <taxon>Malgrandaviricetes</taxon>
        <taxon>Petitvirales</taxon>
        <taxon>Microviridae</taxon>
        <taxon>Microvirus</taxon>
    </lineage>
</organism>
<dbReference type="InterPro" id="IPR016184">
    <property type="entry name" value="Capsid/spike_ssDNA_virus"/>
</dbReference>
<accession>A0A4P8PKM2</accession>
<dbReference type="GO" id="GO:0039615">
    <property type="term" value="C:T=1 icosahedral viral capsid"/>
    <property type="evidence" value="ECO:0007669"/>
    <property type="project" value="UniProtKB-KW"/>
</dbReference>
<keyword evidence="3" id="KW-1140">T=1 icosahedral capsid protein</keyword>
<protein>
    <submittedName>
        <fullName evidence="6">Major capsid protein</fullName>
    </submittedName>
</protein>
<sequence length="531" mass="59102">MARKNTIFQSAQVRRPERSKFDLSHEVKLTMGMGKLIPIYLEEILPGDSFRANTEIFLRMQPLLAPIMHRVNCRLDFFFVPTRIIWDEFEDFITGGPQGNLAPVAPYFNLTSATQNLFDVGTLCDYFGLPNLQLATVNAANNQKISSLPFRAYQTIYNEYYRDQSLITEIPVPLTSGDDTTWMTVGDADGQQIRQRAWEKDYFTSALPWAQRGASVGLPFGTSSVVYRTEALISQNSVSVDPVGTISAVPFGAADGVSKMASAGGIGQLKIDNIQSIALSGTINDLRRSLRLQEWLEKSAIGGARYIEQNRIHFGVNSSDARLQRPEYLGGGKSAIQISEVLSTVQQVNPADGEPLGNPQGTMAGHGISFSGAGGFRRSFEEHGHVVGIFSVIPVTAYQQGIARSWQRFDKFDYAWPEFAHIGEQAVLNREVYFTGVVGDTPNATFGYQSRYSEMKYRPSYSCGDMRASLDFWNMDRIFNAQPGLNEAFISSDPTTRVFAVDNQEYANLIVQVYHKVDALRPLPYYGTPML</sequence>
<name>A0A4P8PKM2_9VIRU</name>
<dbReference type="Proteomes" id="UP000324776">
    <property type="component" value="Genome"/>
</dbReference>
<dbReference type="GO" id="GO:0005198">
    <property type="term" value="F:structural molecule activity"/>
    <property type="evidence" value="ECO:0007669"/>
    <property type="project" value="InterPro"/>
</dbReference>
<proteinExistence type="inferred from homology"/>
<evidence type="ECO:0000313" key="6">
    <source>
        <dbReference type="EMBL" id="QCQ85052.1"/>
    </source>
</evidence>
<dbReference type="Gene3D" id="2.60.169.10">
    <property type="entry name" value="Microviridae F protein"/>
    <property type="match status" value="2"/>
</dbReference>
<dbReference type="SUPFAM" id="SSF88645">
    <property type="entry name" value="ssDNA viruses"/>
    <property type="match status" value="1"/>
</dbReference>
<dbReference type="InterPro" id="IPR003514">
    <property type="entry name" value="Microviridae_protein_F"/>
</dbReference>
<dbReference type="EMBL" id="MK249215">
    <property type="protein sequence ID" value="QCQ85052.1"/>
    <property type="molecule type" value="Genomic_DNA"/>
</dbReference>
<comment type="subcellular location">
    <subcellularLocation>
        <location evidence="1">Virion</location>
    </subcellularLocation>
</comment>
<comment type="similarity">
    <text evidence="2">Belongs to the microviridae F protein family.</text>
</comment>
<evidence type="ECO:0000256" key="3">
    <source>
        <dbReference type="ARBA" id="ARBA00022431"/>
    </source>
</evidence>
<keyword evidence="4" id="KW-0167">Capsid protein</keyword>